<proteinExistence type="predicted"/>
<organism evidence="1 3">
    <name type="scientific">Streptomyces leeuwenhoekii</name>
    <dbReference type="NCBI Taxonomy" id="1437453"/>
    <lineage>
        <taxon>Bacteria</taxon>
        <taxon>Bacillati</taxon>
        <taxon>Actinomycetota</taxon>
        <taxon>Actinomycetes</taxon>
        <taxon>Kitasatosporales</taxon>
        <taxon>Streptomycetaceae</taxon>
        <taxon>Streptomyces</taxon>
    </lineage>
</organism>
<dbReference type="KEGG" id="sle:sle2_037"/>
<reference evidence="3" key="1">
    <citation type="submission" date="2015-02" db="EMBL/GenBank/DDBJ databases">
        <authorList>
            <person name="Gomez-Escribano P.J."/>
        </authorList>
    </citation>
    <scope>NUCLEOTIDE SEQUENCE [LARGE SCALE GENOMIC DNA]</scope>
    <source>
        <strain evidence="3">C34 (DSM 42122 / NRRL B-24963)</strain>
        <plasmid evidence="3">pSLE2</plasmid>
    </source>
</reference>
<keyword evidence="4" id="KW-1185">Reference proteome</keyword>
<evidence type="ECO:0000313" key="2">
    <source>
        <dbReference type="EMBL" id="KMS67934.1"/>
    </source>
</evidence>
<dbReference type="PATRIC" id="fig|1437453.5.peg.1841"/>
<keyword evidence="1" id="KW-0614">Plasmid</keyword>
<dbReference type="AlphaFoldDB" id="A0A0F7VMN7"/>
<dbReference type="Proteomes" id="UP000035016">
    <property type="component" value="Plasmid pSLE2"/>
</dbReference>
<dbReference type="EMBL" id="LN831789">
    <property type="protein sequence ID" value="CQR59338.1"/>
    <property type="molecule type" value="Genomic_DNA"/>
</dbReference>
<dbReference type="EMBL" id="LFEH01000175">
    <property type="protein sequence ID" value="KMS67934.1"/>
    <property type="molecule type" value="Genomic_DNA"/>
</dbReference>
<reference evidence="2 4" key="3">
    <citation type="submission" date="2015-06" db="EMBL/GenBank/DDBJ databases">
        <title>Draft genome sequence of Streptomyces leeuwenhoekii C58, which produces the novel lasso peptide, chaxapeptin.</title>
        <authorList>
            <person name="Yi Y."/>
            <person name="Hai D."/>
            <person name="Jaspars M."/>
            <person name="Sheng H."/>
            <person name="Rateb M.E."/>
            <person name="Bull A."/>
            <person name="Goodfellow M."/>
            <person name="Asenjo J.A."/>
            <person name="Ebel R."/>
        </authorList>
    </citation>
    <scope>NUCLEOTIDE SEQUENCE [LARGE SCALE GENOMIC DNA]</scope>
    <source>
        <strain evidence="2 4">C58</strain>
    </source>
</reference>
<evidence type="ECO:0000313" key="1">
    <source>
        <dbReference type="EMBL" id="CQR59338.1"/>
    </source>
</evidence>
<name>A0A0F7VMN7_STRLW</name>
<accession>A0A0F7VMN7</accession>
<evidence type="ECO:0000313" key="3">
    <source>
        <dbReference type="Proteomes" id="UP000035016"/>
    </source>
</evidence>
<geneLocation type="plasmid" evidence="1 3">
    <name>pSLE2</name>
</geneLocation>
<dbReference type="RefSeq" id="WP_029380952.1">
    <property type="nucleotide sequence ID" value="NZ_AZSD01000014.1"/>
</dbReference>
<evidence type="ECO:0000313" key="4">
    <source>
        <dbReference type="Proteomes" id="UP000037274"/>
    </source>
</evidence>
<dbReference type="Proteomes" id="UP000037274">
    <property type="component" value="Unassembled WGS sequence"/>
</dbReference>
<reference evidence="1" key="2">
    <citation type="submission" date="2015-02" db="EMBL/GenBank/DDBJ databases">
        <authorList>
            <person name="Gomez-Escribano Juan Pablo"/>
        </authorList>
    </citation>
    <scope>NUCLEOTIDE SEQUENCE</scope>
    <source>
        <strain evidence="1">C34</strain>
        <plasmid evidence="1">pSLE2</plasmid>
    </source>
</reference>
<sequence>MEIPPAPATDTRDQHIADLRAALQRAIPLLGFAAGRKAAPDPRQAETLLAAADHMTQILTAPPPELGLLAGAAMLRRRHRGGGAGTDFRVRALRVGVMRDAGAGSV</sequence>
<gene>
    <name evidence="1" type="primary">sle2_037</name>
    <name evidence="2" type="ORF">ACH49_27835</name>
</gene>
<protein>
    <submittedName>
        <fullName evidence="1">Uncharacterized protein</fullName>
    </submittedName>
</protein>